<evidence type="ECO:0000256" key="13">
    <source>
        <dbReference type="ARBA" id="ARBA00023180"/>
    </source>
</evidence>
<reference evidence="15" key="1">
    <citation type="submission" date="2024-01" db="EMBL/GenBank/DDBJ databases">
        <title>GRCr8: a new rat reference genome assembly contstructed from accurate long reads and long range scaffolding.</title>
        <authorList>
            <person name="Doris P.A."/>
            <person name="Kalbfleisch T."/>
            <person name="Li K."/>
            <person name="Howe K."/>
            <person name="Wood J."/>
        </authorList>
    </citation>
    <scope>NUCLEOTIDE SEQUENCE [LARGE SCALE GENOMIC DNA]</scope>
    <source>
        <strain evidence="15">Brown Norway</strain>
    </source>
</reference>
<evidence type="ECO:0000256" key="1">
    <source>
        <dbReference type="ARBA" id="ARBA00004479"/>
    </source>
</evidence>
<dbReference type="GO" id="GO:0016020">
    <property type="term" value="C:membrane"/>
    <property type="evidence" value="ECO:0007669"/>
    <property type="project" value="UniProtKB-SubCell"/>
</dbReference>
<keyword evidence="8" id="KW-0391">Immunity</keyword>
<evidence type="ECO:0000256" key="8">
    <source>
        <dbReference type="ARBA" id="ARBA00022859"/>
    </source>
</evidence>
<dbReference type="KEGG" id="rno:362604"/>
<organism evidence="15 16">
    <name type="scientific">Rattus norvegicus</name>
    <name type="common">Rat</name>
    <dbReference type="NCBI Taxonomy" id="10116"/>
    <lineage>
        <taxon>Eukaryota</taxon>
        <taxon>Metazoa</taxon>
        <taxon>Chordata</taxon>
        <taxon>Craniata</taxon>
        <taxon>Vertebrata</taxon>
        <taxon>Euteleostomi</taxon>
        <taxon>Mammalia</taxon>
        <taxon>Eutheria</taxon>
        <taxon>Euarchontoglires</taxon>
        <taxon>Glires</taxon>
        <taxon>Rodentia</taxon>
        <taxon>Myomorpha</taxon>
        <taxon>Muroidea</taxon>
        <taxon>Muridae</taxon>
        <taxon>Murinae</taxon>
        <taxon>Rattus</taxon>
    </lineage>
</organism>
<comment type="similarity">
    <text evidence="2">Belongs to the Toll-like receptor family.</text>
</comment>
<keyword evidence="7" id="KW-0677">Repeat</keyword>
<dbReference type="OrthoDB" id="1081807at2759"/>
<dbReference type="GO" id="GO:0007165">
    <property type="term" value="P:signal transduction"/>
    <property type="evidence" value="ECO:0007669"/>
    <property type="project" value="InterPro"/>
</dbReference>
<dbReference type="Pfam" id="PF00560">
    <property type="entry name" value="LRR_1"/>
    <property type="match status" value="1"/>
</dbReference>
<dbReference type="GO" id="GO:0045087">
    <property type="term" value="P:innate immune response"/>
    <property type="evidence" value="ECO:0007669"/>
    <property type="project" value="UniProtKB-KW"/>
</dbReference>
<sequence>MGRSFLLPGLLLSLPLVTGWTTPKCLVTEGSQLPLVSRYFTLCHYSKLSFLAACFPVSNLTQTLEAVPRNVEGLCLSGSVSTLLPDAFSAFPGLKFLGLNLHLTRLLPGALRGLGQLRNLSFVDQPSGKNSLFLPPDAFGDLISLQRLHFCGPCLNKKAGVRLPSSLQWLSVTISCLQDSGELAGIFPDLVQNSSSRASWTLKKLDLSLNQKLKMATPGSLQGLQVEILDLRKTQLDAGAVKGLGLQKLNVLYAPTATAELAAETAAHFELQGLNVDRSKIGNISQEALASCHSLETLSLSDTGLTKLPPGFLAAMPRLRRLNLAGNQLQSTMLCMNETGDVSGLSTLDLSGNGLRILPPATFSCLPHLRELLLQDNQLLSLEGHPFQDLQQLETLKLDRNPLLNLGKNCLAALPALTTLSLLDTQILHSPDAGFWGARSLHTLHLSLPPLSAPAVLSLPMYLTSLELHVTPGLKHWTLSPNIFPFLETLTINGRGLKLGVQNASEVFPALQHLFLLQNSLDAFCSQDASSIFLWQLPKLQSLKVWGAGSNSRPCLITGLPSLQELKLESLQSITQPRSVQLEELVGDLPQLQALQLSSTGLKSLSAAAFRRLHSLQALVLDSEKDLVLQDSLREYSPQMPRYVYILQSKLACQCANAWMELWVKQSTKTYVHIRDGHLCPGEVRVPARDSLISFLWDHCPQTLELKLFLASSALVLLLIVLPLLQGARNTWIPYLRALFRIWLQGLRGQGNAGKRFLFDVFVSHCRQDQGWVLEELLPALEGFLPAGLGLRLCLPERDFEPGKDVVDNVVDSMVSSRVTLCVLSGPALCNPRCCLELRLATSLLLAAPSPPVLLLVFLEPISRHQLPSYHRLARLLRRGDYCLWPEEEERKGGFWTWLRSRLG</sequence>
<keyword evidence="11" id="KW-0472">Membrane</keyword>
<keyword evidence="16" id="KW-1185">Reference proteome</keyword>
<evidence type="ECO:0000256" key="5">
    <source>
        <dbReference type="ARBA" id="ARBA00022692"/>
    </source>
</evidence>
<dbReference type="GeneID" id="362604"/>
<dbReference type="GO" id="GO:0006954">
    <property type="term" value="P:inflammatory response"/>
    <property type="evidence" value="ECO:0007669"/>
    <property type="project" value="UniProtKB-KW"/>
</dbReference>
<accession>A0A8I6AUA9</accession>
<keyword evidence="13" id="KW-0325">Glycoprotein</keyword>
<comment type="subcellular location">
    <subcellularLocation>
        <location evidence="1">Membrane</location>
        <topology evidence="1">Single-pass type I membrane protein</topology>
    </subcellularLocation>
</comment>
<dbReference type="SUPFAM" id="SSF52200">
    <property type="entry name" value="Toll/Interleukin receptor TIR domain"/>
    <property type="match status" value="1"/>
</dbReference>
<evidence type="ECO:0000256" key="11">
    <source>
        <dbReference type="ARBA" id="ARBA00023136"/>
    </source>
</evidence>
<reference evidence="15" key="3">
    <citation type="submission" date="2025-09" db="UniProtKB">
        <authorList>
            <consortium name="Ensembl"/>
        </authorList>
    </citation>
    <scope>IDENTIFICATION</scope>
    <source>
        <strain evidence="15">Brown Norway</strain>
    </source>
</reference>
<keyword evidence="6" id="KW-0732">Signal</keyword>
<evidence type="ECO:0000256" key="7">
    <source>
        <dbReference type="ARBA" id="ARBA00022737"/>
    </source>
</evidence>
<dbReference type="InterPro" id="IPR032675">
    <property type="entry name" value="LRR_dom_sf"/>
</dbReference>
<keyword evidence="9" id="KW-1133">Transmembrane helix</keyword>
<dbReference type="PROSITE" id="PS50104">
    <property type="entry name" value="TIR"/>
    <property type="match status" value="1"/>
</dbReference>
<keyword evidence="3" id="KW-0399">Innate immunity</keyword>
<dbReference type="Pfam" id="PF13855">
    <property type="entry name" value="LRR_8"/>
    <property type="match status" value="2"/>
</dbReference>
<dbReference type="AGR" id="RGD:1559145"/>
<dbReference type="FunFam" id="3.80.10.10:FF:001639">
    <property type="entry name" value="Toll-like receptor 12"/>
    <property type="match status" value="1"/>
</dbReference>
<evidence type="ECO:0000313" key="15">
    <source>
        <dbReference type="Ensembl" id="ENSRNOP00000091832.1"/>
    </source>
</evidence>
<dbReference type="CTD" id="384059"/>
<gene>
    <name evidence="15 17" type="primary">Tlr12</name>
</gene>
<dbReference type="Pfam" id="PF13676">
    <property type="entry name" value="TIR_2"/>
    <property type="match status" value="1"/>
</dbReference>
<evidence type="ECO:0000256" key="2">
    <source>
        <dbReference type="ARBA" id="ARBA00009634"/>
    </source>
</evidence>
<dbReference type="InterPro" id="IPR003591">
    <property type="entry name" value="Leu-rich_rpt_typical-subtyp"/>
</dbReference>
<evidence type="ECO:0000256" key="3">
    <source>
        <dbReference type="ARBA" id="ARBA00022588"/>
    </source>
</evidence>
<dbReference type="PANTHER" id="PTHR24365:SF545">
    <property type="entry name" value="TOLL-LIKE RECEPTOR 12"/>
    <property type="match status" value="1"/>
</dbReference>
<dbReference type="GO" id="GO:0042832">
    <property type="term" value="P:defense response to protozoan"/>
    <property type="evidence" value="ECO:0007669"/>
    <property type="project" value="Ensembl"/>
</dbReference>
<dbReference type="GeneTree" id="ENSGT00940000165464"/>
<keyword evidence="4" id="KW-0433">Leucine-rich repeat</keyword>
<dbReference type="Ensembl" id="ENSRNOT00000103799.2">
    <property type="protein sequence ID" value="ENSRNOP00000091832.1"/>
    <property type="gene ID" value="ENSRNOG00000042455.4"/>
</dbReference>
<dbReference type="Gene3D" id="3.80.10.10">
    <property type="entry name" value="Ribonuclease Inhibitor"/>
    <property type="match status" value="4"/>
</dbReference>
<keyword evidence="10" id="KW-0520">NAD</keyword>
<evidence type="ECO:0000313" key="17">
    <source>
        <dbReference type="RGD" id="1559145"/>
    </source>
</evidence>
<dbReference type="Gene3D" id="3.40.50.10140">
    <property type="entry name" value="Toll/interleukin-1 receptor homology (TIR) domain"/>
    <property type="match status" value="1"/>
</dbReference>
<dbReference type="PROSITE" id="PS51450">
    <property type="entry name" value="LRR"/>
    <property type="match status" value="1"/>
</dbReference>
<dbReference type="SMART" id="SM00369">
    <property type="entry name" value="LRR_TYP"/>
    <property type="match status" value="7"/>
</dbReference>
<dbReference type="SUPFAM" id="SSF52058">
    <property type="entry name" value="L domain-like"/>
    <property type="match status" value="2"/>
</dbReference>
<dbReference type="RGD" id="1559145">
    <property type="gene designation" value="Tlr12"/>
</dbReference>
<dbReference type="SMART" id="SM00255">
    <property type="entry name" value="TIR"/>
    <property type="match status" value="1"/>
</dbReference>
<dbReference type="PANTHER" id="PTHR24365">
    <property type="entry name" value="TOLL-LIKE RECEPTOR"/>
    <property type="match status" value="1"/>
</dbReference>
<dbReference type="Proteomes" id="UP000002494">
    <property type="component" value="Chromosome 5"/>
</dbReference>
<dbReference type="FunFam" id="3.40.50.10140:FF:000001">
    <property type="entry name" value="Toll-like receptor 2"/>
    <property type="match status" value="1"/>
</dbReference>
<dbReference type="InterPro" id="IPR001611">
    <property type="entry name" value="Leu-rich_rpt"/>
</dbReference>
<evidence type="ECO:0000256" key="9">
    <source>
        <dbReference type="ARBA" id="ARBA00022989"/>
    </source>
</evidence>
<dbReference type="RefSeq" id="NP_001102152.1">
    <property type="nucleotide sequence ID" value="NM_001108682.1"/>
</dbReference>
<evidence type="ECO:0000256" key="12">
    <source>
        <dbReference type="ARBA" id="ARBA00023170"/>
    </source>
</evidence>
<evidence type="ECO:0000256" key="10">
    <source>
        <dbReference type="ARBA" id="ARBA00023027"/>
    </source>
</evidence>
<keyword evidence="14" id="KW-0395">Inflammatory response</keyword>
<proteinExistence type="inferred from homology"/>
<evidence type="ECO:0000313" key="16">
    <source>
        <dbReference type="Proteomes" id="UP000002494"/>
    </source>
</evidence>
<dbReference type="InterPro" id="IPR000157">
    <property type="entry name" value="TIR_dom"/>
</dbReference>
<dbReference type="AlphaFoldDB" id="A0A8I6AUA9"/>
<reference evidence="15" key="2">
    <citation type="submission" date="2025-08" db="UniProtKB">
        <authorList>
            <consortium name="Ensembl"/>
        </authorList>
    </citation>
    <scope>IDENTIFICATION</scope>
    <source>
        <strain evidence="15">Brown Norway</strain>
    </source>
</reference>
<keyword evidence="5" id="KW-0812">Transmembrane</keyword>
<dbReference type="FunFam" id="3.80.10.10:FF:000832">
    <property type="entry name" value="Toll-like receptor 11"/>
    <property type="match status" value="1"/>
</dbReference>
<evidence type="ECO:0000256" key="4">
    <source>
        <dbReference type="ARBA" id="ARBA00022614"/>
    </source>
</evidence>
<evidence type="ECO:0000256" key="6">
    <source>
        <dbReference type="ARBA" id="ARBA00022729"/>
    </source>
</evidence>
<dbReference type="FunFam" id="3.80.10.10:FF:000730">
    <property type="entry name" value="Toll-like receptor 11"/>
    <property type="match status" value="1"/>
</dbReference>
<protein>
    <submittedName>
        <fullName evidence="15">Toll-like receptor 12</fullName>
    </submittedName>
</protein>
<dbReference type="InterPro" id="IPR035897">
    <property type="entry name" value="Toll_tir_struct_dom_sf"/>
</dbReference>
<keyword evidence="12" id="KW-0675">Receptor</keyword>
<name>A0A8I6AUA9_RAT</name>
<evidence type="ECO:0000256" key="14">
    <source>
        <dbReference type="ARBA" id="ARBA00023198"/>
    </source>
</evidence>